<comment type="similarity">
    <text evidence="10">Belongs to the SecD/SecF family. SecF subfamily.</text>
</comment>
<dbReference type="Pfam" id="PF02355">
    <property type="entry name" value="SecD_SecF_C"/>
    <property type="match status" value="1"/>
</dbReference>
<evidence type="ECO:0000256" key="4">
    <source>
        <dbReference type="ARBA" id="ARBA00022519"/>
    </source>
</evidence>
<keyword evidence="5 10" id="KW-0812">Transmembrane</keyword>
<dbReference type="Pfam" id="PF07549">
    <property type="entry name" value="Sec_GG"/>
    <property type="match status" value="1"/>
</dbReference>
<proteinExistence type="inferred from homology"/>
<comment type="caution">
    <text evidence="12">The sequence shown here is derived from an EMBL/GenBank/DDBJ whole genome shotgun (WGS) entry which is preliminary data.</text>
</comment>
<feature type="transmembrane region" description="Helical" evidence="10">
    <location>
        <begin position="239"/>
        <end position="256"/>
    </location>
</feature>
<organism evidence="12 13">
    <name type="scientific">Candidatus Niyogibacteria bacterium CG10_big_fil_rev_8_21_14_0_10_42_19</name>
    <dbReference type="NCBI Taxonomy" id="1974725"/>
    <lineage>
        <taxon>Bacteria</taxon>
        <taxon>Candidatus Niyogiibacteriota</taxon>
    </lineage>
</organism>
<reference evidence="13" key="1">
    <citation type="submission" date="2017-09" db="EMBL/GenBank/DDBJ databases">
        <title>Depth-based differentiation of microbial function through sediment-hosted aquifers and enrichment of novel symbionts in the deep terrestrial subsurface.</title>
        <authorList>
            <person name="Probst A.J."/>
            <person name="Ladd B."/>
            <person name="Jarett J.K."/>
            <person name="Geller-Mcgrath D.E."/>
            <person name="Sieber C.M.K."/>
            <person name="Emerson J.B."/>
            <person name="Anantharaman K."/>
            <person name="Thomas B.C."/>
            <person name="Malmstrom R."/>
            <person name="Stieglmeier M."/>
            <person name="Klingl A."/>
            <person name="Woyke T."/>
            <person name="Ryan C.M."/>
            <person name="Banfield J.F."/>
        </authorList>
    </citation>
    <scope>NUCLEOTIDE SEQUENCE [LARGE SCALE GENOMIC DNA]</scope>
</reference>
<evidence type="ECO:0000313" key="13">
    <source>
        <dbReference type="Proteomes" id="UP000229383"/>
    </source>
</evidence>
<dbReference type="HAMAP" id="MF_01464_B">
    <property type="entry name" value="SecF_B"/>
    <property type="match status" value="1"/>
</dbReference>
<accession>A0A2H0THY3</accession>
<comment type="subunit">
    <text evidence="10">Forms a complex with SecD. Part of the essential Sec protein translocation apparatus which comprises SecA, SecYEG and auxiliary proteins SecDF. Other proteins may also be involved.</text>
</comment>
<dbReference type="PANTHER" id="PTHR30081:SF8">
    <property type="entry name" value="PROTEIN TRANSLOCASE SUBUNIT SECF"/>
    <property type="match status" value="1"/>
</dbReference>
<evidence type="ECO:0000256" key="3">
    <source>
        <dbReference type="ARBA" id="ARBA00022475"/>
    </source>
</evidence>
<evidence type="ECO:0000256" key="10">
    <source>
        <dbReference type="HAMAP-Rule" id="MF_01464"/>
    </source>
</evidence>
<sequence length="299" mass="33199">MMFIIKYRKYFYIFSSVLITASIASILLFGFRLGIDFTGGSILEAEYKNGRPDISLIKEGIKEGGFDNAIVQPTGDNGVLVRLRELSEEEHQTLLDTPIFEGSEQLRFDSIGPIIGNELKKNSLTAIILVLVMILAFVTWSFRKVSKPVSSWKYGVVAIVALTHDVLVPIGFFVVLGKFINVEADTLFVTALLTILGFSVHDTIVVFDRIRENIRRFGSSLQFEEVVGKSLSEVIGRSLATSFALFIVLLLLYIFGESSTSYFILTLLVGVIAGTYSSVFLASPLIVSWDNLSRARKRS</sequence>
<feature type="domain" description="SSD" evidence="11">
    <location>
        <begin position="123"/>
        <end position="288"/>
    </location>
</feature>
<dbReference type="GO" id="GO:0043952">
    <property type="term" value="P:protein transport by the Sec complex"/>
    <property type="evidence" value="ECO:0007669"/>
    <property type="project" value="UniProtKB-UniRule"/>
</dbReference>
<protein>
    <recommendedName>
        <fullName evidence="10">Protein-export membrane protein SecF</fullName>
    </recommendedName>
</protein>
<keyword evidence="2 10" id="KW-0813">Transport</keyword>
<keyword evidence="8 10" id="KW-0811">Translocation</keyword>
<dbReference type="GO" id="GO:0006605">
    <property type="term" value="P:protein targeting"/>
    <property type="evidence" value="ECO:0007669"/>
    <property type="project" value="UniProtKB-UniRule"/>
</dbReference>
<dbReference type="GO" id="GO:0065002">
    <property type="term" value="P:intracellular protein transmembrane transport"/>
    <property type="evidence" value="ECO:0007669"/>
    <property type="project" value="UniProtKB-UniRule"/>
</dbReference>
<keyword evidence="4" id="KW-0997">Cell inner membrane</keyword>
<feature type="transmembrane region" description="Helical" evidence="10">
    <location>
        <begin position="154"/>
        <end position="175"/>
    </location>
</feature>
<dbReference type="EMBL" id="PFCN01000010">
    <property type="protein sequence ID" value="PIR70584.1"/>
    <property type="molecule type" value="Genomic_DNA"/>
</dbReference>
<evidence type="ECO:0000259" key="11">
    <source>
        <dbReference type="PROSITE" id="PS50156"/>
    </source>
</evidence>
<keyword evidence="6 10" id="KW-0653">Protein transport</keyword>
<dbReference type="AlphaFoldDB" id="A0A2H0THY3"/>
<keyword evidence="3 10" id="KW-1003">Cell membrane</keyword>
<dbReference type="GO" id="GO:0005886">
    <property type="term" value="C:plasma membrane"/>
    <property type="evidence" value="ECO:0007669"/>
    <property type="project" value="UniProtKB-SubCell"/>
</dbReference>
<dbReference type="PRINTS" id="PR01755">
    <property type="entry name" value="SECFTRNLCASE"/>
</dbReference>
<dbReference type="InterPro" id="IPR022645">
    <property type="entry name" value="SecD/SecF_bac"/>
</dbReference>
<keyword evidence="9 10" id="KW-0472">Membrane</keyword>
<dbReference type="InterPro" id="IPR022646">
    <property type="entry name" value="SecD/SecF_CS"/>
</dbReference>
<gene>
    <name evidence="10 12" type="primary">secF</name>
    <name evidence="12" type="ORF">COU46_00715</name>
</gene>
<dbReference type="NCBIfam" id="TIGR00966">
    <property type="entry name" value="transloc_SecF"/>
    <property type="match status" value="1"/>
</dbReference>
<evidence type="ECO:0000256" key="1">
    <source>
        <dbReference type="ARBA" id="ARBA00004651"/>
    </source>
</evidence>
<comment type="function">
    <text evidence="10">Part of the Sec protein translocase complex. Interacts with the SecYEG preprotein conducting channel. SecDF uses the proton motive force (PMF) to complete protein translocation after the ATP-dependent function of SecA.</text>
</comment>
<evidence type="ECO:0000256" key="8">
    <source>
        <dbReference type="ARBA" id="ARBA00023010"/>
    </source>
</evidence>
<feature type="transmembrane region" description="Helical" evidence="10">
    <location>
        <begin position="123"/>
        <end position="142"/>
    </location>
</feature>
<dbReference type="InterPro" id="IPR000731">
    <property type="entry name" value="SSD"/>
</dbReference>
<dbReference type="InterPro" id="IPR022813">
    <property type="entry name" value="SecD/SecF_arch_bac"/>
</dbReference>
<dbReference type="SUPFAM" id="SSF82866">
    <property type="entry name" value="Multidrug efflux transporter AcrB transmembrane domain"/>
    <property type="match status" value="1"/>
</dbReference>
<dbReference type="PANTHER" id="PTHR30081">
    <property type="entry name" value="PROTEIN-EXPORT MEMBRANE PROTEIN SEC"/>
    <property type="match status" value="1"/>
</dbReference>
<feature type="transmembrane region" description="Helical" evidence="10">
    <location>
        <begin position="12"/>
        <end position="31"/>
    </location>
</feature>
<feature type="transmembrane region" description="Helical" evidence="10">
    <location>
        <begin position="187"/>
        <end position="207"/>
    </location>
</feature>
<dbReference type="Proteomes" id="UP000229383">
    <property type="component" value="Unassembled WGS sequence"/>
</dbReference>
<feature type="transmembrane region" description="Helical" evidence="10">
    <location>
        <begin position="262"/>
        <end position="289"/>
    </location>
</feature>
<dbReference type="PROSITE" id="PS50156">
    <property type="entry name" value="SSD"/>
    <property type="match status" value="1"/>
</dbReference>
<comment type="subcellular location">
    <subcellularLocation>
        <location evidence="1 10">Cell membrane</location>
        <topology evidence="1 10">Multi-pass membrane protein</topology>
    </subcellularLocation>
</comment>
<evidence type="ECO:0000313" key="12">
    <source>
        <dbReference type="EMBL" id="PIR70584.1"/>
    </source>
</evidence>
<evidence type="ECO:0000256" key="9">
    <source>
        <dbReference type="ARBA" id="ARBA00023136"/>
    </source>
</evidence>
<evidence type="ECO:0000256" key="5">
    <source>
        <dbReference type="ARBA" id="ARBA00022692"/>
    </source>
</evidence>
<evidence type="ECO:0000256" key="7">
    <source>
        <dbReference type="ARBA" id="ARBA00022989"/>
    </source>
</evidence>
<evidence type="ECO:0000256" key="2">
    <source>
        <dbReference type="ARBA" id="ARBA00022448"/>
    </source>
</evidence>
<evidence type="ECO:0000256" key="6">
    <source>
        <dbReference type="ARBA" id="ARBA00022927"/>
    </source>
</evidence>
<name>A0A2H0THY3_9BACT</name>
<dbReference type="GO" id="GO:0015450">
    <property type="term" value="F:protein-transporting ATPase activity"/>
    <property type="evidence" value="ECO:0007669"/>
    <property type="project" value="InterPro"/>
</dbReference>
<dbReference type="InterPro" id="IPR005665">
    <property type="entry name" value="SecF_bac"/>
</dbReference>
<dbReference type="InterPro" id="IPR048634">
    <property type="entry name" value="SecD_SecF_C"/>
</dbReference>
<keyword evidence="7 10" id="KW-1133">Transmembrane helix</keyword>
<dbReference type="Gene3D" id="1.20.1640.10">
    <property type="entry name" value="Multidrug efflux transporter AcrB transmembrane domain"/>
    <property type="match status" value="1"/>
</dbReference>